<accession>A0A381RFY3</accession>
<dbReference type="AlphaFoldDB" id="A0A381RFY3"/>
<proteinExistence type="predicted"/>
<reference evidence="1" key="1">
    <citation type="submission" date="2018-05" db="EMBL/GenBank/DDBJ databases">
        <authorList>
            <person name="Lanie J.A."/>
            <person name="Ng W.-L."/>
            <person name="Kazmierczak K.M."/>
            <person name="Andrzejewski T.M."/>
            <person name="Davidsen T.M."/>
            <person name="Wayne K.J."/>
            <person name="Tettelin H."/>
            <person name="Glass J.I."/>
            <person name="Rusch D."/>
            <person name="Podicherti R."/>
            <person name="Tsui H.-C.T."/>
            <person name="Winkler M.E."/>
        </authorList>
    </citation>
    <scope>NUCLEOTIDE SEQUENCE</scope>
</reference>
<name>A0A381RFY3_9ZZZZ</name>
<evidence type="ECO:0000313" key="1">
    <source>
        <dbReference type="EMBL" id="SUZ90715.1"/>
    </source>
</evidence>
<gene>
    <name evidence="1" type="ORF">METZ01_LOCUS43569</name>
</gene>
<protein>
    <submittedName>
        <fullName evidence="1">Uncharacterized protein</fullName>
    </submittedName>
</protein>
<organism evidence="1">
    <name type="scientific">marine metagenome</name>
    <dbReference type="NCBI Taxonomy" id="408172"/>
    <lineage>
        <taxon>unclassified sequences</taxon>
        <taxon>metagenomes</taxon>
        <taxon>ecological metagenomes</taxon>
    </lineage>
</organism>
<sequence length="90" mass="10997">MALNEREFFNEKQELKPATYGCPKCRHRGEYKIRWIRRVRKERPPRGADERDRALFGKLRDYMVRVDDYVVCTRCRNRFEIPSHQSVAFF</sequence>
<dbReference type="EMBL" id="UINC01001917">
    <property type="protein sequence ID" value="SUZ90715.1"/>
    <property type="molecule type" value="Genomic_DNA"/>
</dbReference>